<protein>
    <recommendedName>
        <fullName evidence="4">DUF4124 domain-containing protein</fullName>
    </recommendedName>
</protein>
<proteinExistence type="predicted"/>
<keyword evidence="1" id="KW-0732">Signal</keyword>
<comment type="caution">
    <text evidence="2">The sequence shown here is derived from an EMBL/GenBank/DDBJ whole genome shotgun (WGS) entry which is preliminary data.</text>
</comment>
<name>A0ABN0N9H5_9NEIS</name>
<evidence type="ECO:0000313" key="3">
    <source>
        <dbReference type="Proteomes" id="UP000016426"/>
    </source>
</evidence>
<sequence>MRLEILFMAAALFCGAANSQVLECVNGGKIEFTNATECPNGFKPRRALQLNENYPPPSANTPRTYIYNRNSPTYSRPLVIEPPRRALPSCEELRTWRDYYMAQMDPKANTKIRDLFTKLRDVQDKMTQQDCRI</sequence>
<accession>A0ABN0N9H5</accession>
<evidence type="ECO:0000256" key="1">
    <source>
        <dbReference type="SAM" id="SignalP"/>
    </source>
</evidence>
<reference evidence="2 3" key="1">
    <citation type="journal article" date="2013" name="Genome Announc.">
        <title>Genome Sequence of the Pigment-Producing Bacterium Pseudogulbenkiania ferrooxidans, Isolated from Loktak Lake.</title>
        <authorList>
            <person name="Puranik S."/>
            <person name="Talkal R."/>
            <person name="Qureshi A."/>
            <person name="Khardenavis A."/>
            <person name="Kapley A."/>
            <person name="Purohit H.J."/>
        </authorList>
    </citation>
    <scope>NUCLEOTIDE SEQUENCE [LARGE SCALE GENOMIC DNA]</scope>
    <source>
        <strain evidence="2 3">EGD-HP2</strain>
    </source>
</reference>
<keyword evidence="3" id="KW-1185">Reference proteome</keyword>
<dbReference type="RefSeq" id="WP_021476137.1">
    <property type="nucleotide sequence ID" value="NZ_AVPH01000112.1"/>
</dbReference>
<evidence type="ECO:0008006" key="4">
    <source>
        <dbReference type="Google" id="ProtNLM"/>
    </source>
</evidence>
<feature type="signal peptide" evidence="1">
    <location>
        <begin position="1"/>
        <end position="19"/>
    </location>
</feature>
<evidence type="ECO:0000313" key="2">
    <source>
        <dbReference type="EMBL" id="ERE14019.1"/>
    </source>
</evidence>
<organism evidence="2 3">
    <name type="scientific">Pseudogulbenkiania ferrooxidans EGD-HP2</name>
    <dbReference type="NCBI Taxonomy" id="1388764"/>
    <lineage>
        <taxon>Bacteria</taxon>
        <taxon>Pseudomonadati</taxon>
        <taxon>Pseudomonadota</taxon>
        <taxon>Betaproteobacteria</taxon>
        <taxon>Neisseriales</taxon>
        <taxon>Chromobacteriaceae</taxon>
        <taxon>Pseudogulbenkiania</taxon>
    </lineage>
</organism>
<dbReference type="Proteomes" id="UP000016426">
    <property type="component" value="Unassembled WGS sequence"/>
</dbReference>
<feature type="chain" id="PRO_5047003734" description="DUF4124 domain-containing protein" evidence="1">
    <location>
        <begin position="20"/>
        <end position="133"/>
    </location>
</feature>
<dbReference type="EMBL" id="AVPH01000112">
    <property type="protein sequence ID" value="ERE14019.1"/>
    <property type="molecule type" value="Genomic_DNA"/>
</dbReference>
<gene>
    <name evidence="2" type="ORF">O166_00210</name>
</gene>